<dbReference type="Pfam" id="PF00338">
    <property type="entry name" value="Ribosomal_S10"/>
    <property type="match status" value="1"/>
</dbReference>
<dbReference type="GO" id="GO:1990904">
    <property type="term" value="C:ribonucleoprotein complex"/>
    <property type="evidence" value="ECO:0007669"/>
    <property type="project" value="UniProtKB-KW"/>
</dbReference>
<dbReference type="SMART" id="SM01403">
    <property type="entry name" value="Ribosomal_S10"/>
    <property type="match status" value="1"/>
</dbReference>
<evidence type="ECO:0000256" key="1">
    <source>
        <dbReference type="ARBA" id="ARBA00007102"/>
    </source>
</evidence>
<evidence type="ECO:0000256" key="4">
    <source>
        <dbReference type="HAMAP-Rule" id="MF_00508"/>
    </source>
</evidence>
<dbReference type="Proteomes" id="UP000199076">
    <property type="component" value="Unassembled WGS sequence"/>
</dbReference>
<comment type="function">
    <text evidence="4">Involved in the binding of tRNA to the ribosomes.</text>
</comment>
<evidence type="ECO:0000313" key="7">
    <source>
        <dbReference type="Proteomes" id="UP000199076"/>
    </source>
</evidence>
<name>A0A1G7SEE3_9EURY</name>
<dbReference type="GO" id="GO:0000049">
    <property type="term" value="F:tRNA binding"/>
    <property type="evidence" value="ECO:0007669"/>
    <property type="project" value="UniProtKB-UniRule"/>
</dbReference>
<evidence type="ECO:0000256" key="3">
    <source>
        <dbReference type="ARBA" id="ARBA00023274"/>
    </source>
</evidence>
<reference evidence="7" key="1">
    <citation type="submission" date="2016-10" db="EMBL/GenBank/DDBJ databases">
        <authorList>
            <person name="Varghese N."/>
            <person name="Submissions S."/>
        </authorList>
    </citation>
    <scope>NUCLEOTIDE SEQUENCE [LARGE SCALE GENOMIC DNA]</scope>
    <source>
        <strain evidence="7">IBRC-M 10760</strain>
    </source>
</reference>
<gene>
    <name evidence="4" type="primary">rps10</name>
    <name evidence="6" type="ORF">SAMN05216218_11837</name>
</gene>
<keyword evidence="7" id="KW-1185">Reference proteome</keyword>
<accession>A0A1G7SEE3</accession>
<dbReference type="GO" id="GO:0005840">
    <property type="term" value="C:ribosome"/>
    <property type="evidence" value="ECO:0007669"/>
    <property type="project" value="UniProtKB-KW"/>
</dbReference>
<evidence type="ECO:0000259" key="5">
    <source>
        <dbReference type="SMART" id="SM01403"/>
    </source>
</evidence>
<dbReference type="AlphaFoldDB" id="A0A1G7SEE3"/>
<dbReference type="GO" id="GO:0003735">
    <property type="term" value="F:structural constituent of ribosome"/>
    <property type="evidence" value="ECO:0007669"/>
    <property type="project" value="InterPro"/>
</dbReference>
<dbReference type="HAMAP" id="MF_00508">
    <property type="entry name" value="Ribosomal_uS10"/>
    <property type="match status" value="1"/>
</dbReference>
<sequence>MPFVTKLTLESGDHQRLEDVVTTIKETAARKGVELKGPHPHPPEDKRVPQCKRLVDDGDRFQPWTYTVYTRTIEIVGHDEFARSVAERDFPDGVHVSAEIEQRRQMN</sequence>
<organism evidence="6 7">
    <name type="scientific">Halorientalis regularis</name>
    <dbReference type="NCBI Taxonomy" id="660518"/>
    <lineage>
        <taxon>Archaea</taxon>
        <taxon>Methanobacteriati</taxon>
        <taxon>Methanobacteriota</taxon>
        <taxon>Stenosarchaea group</taxon>
        <taxon>Halobacteria</taxon>
        <taxon>Halobacteriales</taxon>
        <taxon>Haloarculaceae</taxon>
        <taxon>Halorientalis</taxon>
    </lineage>
</organism>
<dbReference type="GO" id="GO:0006412">
    <property type="term" value="P:translation"/>
    <property type="evidence" value="ECO:0007669"/>
    <property type="project" value="UniProtKB-UniRule"/>
</dbReference>
<keyword evidence="2 4" id="KW-0689">Ribosomal protein</keyword>
<dbReference type="InterPro" id="IPR036838">
    <property type="entry name" value="Ribosomal_uS10_dom_sf"/>
</dbReference>
<protein>
    <recommendedName>
        <fullName evidence="4">Small ribosomal subunit protein uS10</fullName>
    </recommendedName>
</protein>
<proteinExistence type="inferred from homology"/>
<dbReference type="STRING" id="660518.SAMN05216218_11837"/>
<feature type="domain" description="Small ribosomal subunit protein uS10" evidence="5">
    <location>
        <begin position="6"/>
        <end position="99"/>
    </location>
</feature>
<evidence type="ECO:0000256" key="2">
    <source>
        <dbReference type="ARBA" id="ARBA00022980"/>
    </source>
</evidence>
<dbReference type="SUPFAM" id="SSF54999">
    <property type="entry name" value="Ribosomal protein S10"/>
    <property type="match status" value="1"/>
</dbReference>
<evidence type="ECO:0000313" key="6">
    <source>
        <dbReference type="EMBL" id="SDG21445.1"/>
    </source>
</evidence>
<dbReference type="RefSeq" id="WP_092694952.1">
    <property type="nucleotide sequence ID" value="NZ_FNBK01000018.1"/>
</dbReference>
<comment type="subunit">
    <text evidence="4">Part of the 30S ribosomal subunit.</text>
</comment>
<dbReference type="Gene3D" id="3.30.70.600">
    <property type="entry name" value="Ribosomal protein S10 domain"/>
    <property type="match status" value="1"/>
</dbReference>
<comment type="similarity">
    <text evidence="1 4">Belongs to the universal ribosomal protein uS10 family.</text>
</comment>
<dbReference type="OrthoDB" id="333791at2157"/>
<dbReference type="InterPro" id="IPR027486">
    <property type="entry name" value="Ribosomal_uS10_dom"/>
</dbReference>
<dbReference type="EMBL" id="FNBK01000018">
    <property type="protein sequence ID" value="SDG21445.1"/>
    <property type="molecule type" value="Genomic_DNA"/>
</dbReference>
<dbReference type="InterPro" id="IPR001848">
    <property type="entry name" value="Ribosomal_uS10"/>
</dbReference>
<keyword evidence="3 4" id="KW-0687">Ribonucleoprotein</keyword>